<organism evidence="1 2">
    <name type="scientific">Paxillus involutus ATCC 200175</name>
    <dbReference type="NCBI Taxonomy" id="664439"/>
    <lineage>
        <taxon>Eukaryota</taxon>
        <taxon>Fungi</taxon>
        <taxon>Dikarya</taxon>
        <taxon>Basidiomycota</taxon>
        <taxon>Agaricomycotina</taxon>
        <taxon>Agaricomycetes</taxon>
        <taxon>Agaricomycetidae</taxon>
        <taxon>Boletales</taxon>
        <taxon>Paxilineae</taxon>
        <taxon>Paxillaceae</taxon>
        <taxon>Paxillus</taxon>
    </lineage>
</organism>
<name>A0A0C9T085_PAXIN</name>
<feature type="non-terminal residue" evidence="1">
    <location>
        <position position="1"/>
    </location>
</feature>
<dbReference type="AlphaFoldDB" id="A0A0C9T085"/>
<feature type="non-terminal residue" evidence="1">
    <location>
        <position position="67"/>
    </location>
</feature>
<protein>
    <recommendedName>
        <fullName evidence="3">Homeobox domain-containing protein</fullName>
    </recommendedName>
</protein>
<evidence type="ECO:0000313" key="1">
    <source>
        <dbReference type="EMBL" id="KIJ15849.1"/>
    </source>
</evidence>
<gene>
    <name evidence="1" type="ORF">PAXINDRAFT_36527</name>
</gene>
<dbReference type="HOGENOM" id="CLU_194178_0_0_1"/>
<accession>A0A0C9T085</accession>
<dbReference type="EMBL" id="KN819335">
    <property type="protein sequence ID" value="KIJ15849.1"/>
    <property type="molecule type" value="Genomic_DNA"/>
</dbReference>
<dbReference type="OrthoDB" id="3257151at2759"/>
<evidence type="ECO:0008006" key="3">
    <source>
        <dbReference type="Google" id="ProtNLM"/>
    </source>
</evidence>
<proteinExistence type="predicted"/>
<keyword evidence="2" id="KW-1185">Reference proteome</keyword>
<sequence length="67" mass="7700">LDSSILYELWSIWKTHPRVPSVESRRAWANSRSAAPNLVDNWFLRRKACAKKAGESILQGPYELSLE</sequence>
<reference evidence="1 2" key="1">
    <citation type="submission" date="2014-06" db="EMBL/GenBank/DDBJ databases">
        <authorList>
            <consortium name="DOE Joint Genome Institute"/>
            <person name="Kuo A."/>
            <person name="Kohler A."/>
            <person name="Nagy L.G."/>
            <person name="Floudas D."/>
            <person name="Copeland A."/>
            <person name="Barry K.W."/>
            <person name="Cichocki N."/>
            <person name="Veneault-Fourrey C."/>
            <person name="LaButti K."/>
            <person name="Lindquist E.A."/>
            <person name="Lipzen A."/>
            <person name="Lundell T."/>
            <person name="Morin E."/>
            <person name="Murat C."/>
            <person name="Sun H."/>
            <person name="Tunlid A."/>
            <person name="Henrissat B."/>
            <person name="Grigoriev I.V."/>
            <person name="Hibbett D.S."/>
            <person name="Martin F."/>
            <person name="Nordberg H.P."/>
            <person name="Cantor M.N."/>
            <person name="Hua S.X."/>
        </authorList>
    </citation>
    <scope>NUCLEOTIDE SEQUENCE [LARGE SCALE GENOMIC DNA]</scope>
    <source>
        <strain evidence="1 2">ATCC 200175</strain>
    </source>
</reference>
<evidence type="ECO:0000313" key="2">
    <source>
        <dbReference type="Proteomes" id="UP000053647"/>
    </source>
</evidence>
<reference evidence="2" key="2">
    <citation type="submission" date="2015-01" db="EMBL/GenBank/DDBJ databases">
        <title>Evolutionary Origins and Diversification of the Mycorrhizal Mutualists.</title>
        <authorList>
            <consortium name="DOE Joint Genome Institute"/>
            <consortium name="Mycorrhizal Genomics Consortium"/>
            <person name="Kohler A."/>
            <person name="Kuo A."/>
            <person name="Nagy L.G."/>
            <person name="Floudas D."/>
            <person name="Copeland A."/>
            <person name="Barry K.W."/>
            <person name="Cichocki N."/>
            <person name="Veneault-Fourrey C."/>
            <person name="LaButti K."/>
            <person name="Lindquist E.A."/>
            <person name="Lipzen A."/>
            <person name="Lundell T."/>
            <person name="Morin E."/>
            <person name="Murat C."/>
            <person name="Riley R."/>
            <person name="Ohm R."/>
            <person name="Sun H."/>
            <person name="Tunlid A."/>
            <person name="Henrissat B."/>
            <person name="Grigoriev I.V."/>
            <person name="Hibbett D.S."/>
            <person name="Martin F."/>
        </authorList>
    </citation>
    <scope>NUCLEOTIDE SEQUENCE [LARGE SCALE GENOMIC DNA]</scope>
    <source>
        <strain evidence="2">ATCC 200175</strain>
    </source>
</reference>
<dbReference type="Proteomes" id="UP000053647">
    <property type="component" value="Unassembled WGS sequence"/>
</dbReference>